<dbReference type="STRING" id="1391654.AKJ09_00669"/>
<evidence type="ECO:0000313" key="2">
    <source>
        <dbReference type="EMBL" id="AKU94005.1"/>
    </source>
</evidence>
<proteinExistence type="predicted"/>
<organism evidence="2 3">
    <name type="scientific">Labilithrix luteola</name>
    <dbReference type="NCBI Taxonomy" id="1391654"/>
    <lineage>
        <taxon>Bacteria</taxon>
        <taxon>Pseudomonadati</taxon>
        <taxon>Myxococcota</taxon>
        <taxon>Polyangia</taxon>
        <taxon>Polyangiales</taxon>
        <taxon>Labilitrichaceae</taxon>
        <taxon>Labilithrix</taxon>
    </lineage>
</organism>
<sequence length="205" mass="22400">MTFTSPPVGATSSFTFGESLSESGRCIESVFVKFHTSFLRCEVRASFKVGATRSSRKPGTCFSSRFSRTGSKASTYTPSRKTTEGLSKICQALTVIGIESPATSQRSFASPATRSPALGTSSTRPGRPKEIMRRGRRLTSTSSGVISRITPARSSLVMTAQSCMRRRLRQLMPVHGGRRSTTAPPGRGTRRTKSSRFLLHSRRLR</sequence>
<gene>
    <name evidence="2" type="ORF">AKJ09_00669</name>
</gene>
<name>A0A0K1PKE8_9BACT</name>
<evidence type="ECO:0000256" key="1">
    <source>
        <dbReference type="SAM" id="MobiDB-lite"/>
    </source>
</evidence>
<dbReference type="KEGG" id="llu:AKJ09_00669"/>
<protein>
    <submittedName>
        <fullName evidence="2">Uncharacterized protein</fullName>
    </submittedName>
</protein>
<dbReference type="Proteomes" id="UP000064967">
    <property type="component" value="Chromosome"/>
</dbReference>
<dbReference type="EMBL" id="CP012333">
    <property type="protein sequence ID" value="AKU94005.1"/>
    <property type="molecule type" value="Genomic_DNA"/>
</dbReference>
<reference evidence="2 3" key="1">
    <citation type="submission" date="2015-08" db="EMBL/GenBank/DDBJ databases">
        <authorList>
            <person name="Babu N.S."/>
            <person name="Beckwith C.J."/>
            <person name="Beseler K.G."/>
            <person name="Brison A."/>
            <person name="Carone J.V."/>
            <person name="Caskin T.P."/>
            <person name="Diamond M."/>
            <person name="Durham M.E."/>
            <person name="Foxe J.M."/>
            <person name="Go M."/>
            <person name="Henderson B.A."/>
            <person name="Jones I.B."/>
            <person name="McGettigan J.A."/>
            <person name="Micheletti S.J."/>
            <person name="Nasrallah M.E."/>
            <person name="Ortiz D."/>
            <person name="Piller C.R."/>
            <person name="Privatt S.R."/>
            <person name="Schneider S.L."/>
            <person name="Sharp S."/>
            <person name="Smith T.C."/>
            <person name="Stanton J.D."/>
            <person name="Ullery H.E."/>
            <person name="Wilson R.J."/>
            <person name="Serrano M.G."/>
            <person name="Buck G."/>
            <person name="Lee V."/>
            <person name="Wang Y."/>
            <person name="Carvalho R."/>
            <person name="Voegtly L."/>
            <person name="Shi R."/>
            <person name="Duckworth R."/>
            <person name="Johnson A."/>
            <person name="Loviza R."/>
            <person name="Walstead R."/>
            <person name="Shah Z."/>
            <person name="Kiflezghi M."/>
            <person name="Wade K."/>
            <person name="Ball S.L."/>
            <person name="Bradley K.W."/>
            <person name="Asai D.J."/>
            <person name="Bowman C.A."/>
            <person name="Russell D.A."/>
            <person name="Pope W.H."/>
            <person name="Jacobs-Sera D."/>
            <person name="Hendrix R.W."/>
            <person name="Hatfull G.F."/>
        </authorList>
    </citation>
    <scope>NUCLEOTIDE SEQUENCE [LARGE SCALE GENOMIC DNA]</scope>
    <source>
        <strain evidence="2 3">DSM 27648</strain>
    </source>
</reference>
<dbReference type="AlphaFoldDB" id="A0A0K1PKE8"/>
<feature type="compositionally biased region" description="Basic residues" evidence="1">
    <location>
        <begin position="188"/>
        <end position="205"/>
    </location>
</feature>
<feature type="region of interest" description="Disordered" evidence="1">
    <location>
        <begin position="168"/>
        <end position="205"/>
    </location>
</feature>
<accession>A0A0K1PKE8</accession>
<feature type="region of interest" description="Disordered" evidence="1">
    <location>
        <begin position="103"/>
        <end position="147"/>
    </location>
</feature>
<evidence type="ECO:0000313" key="3">
    <source>
        <dbReference type="Proteomes" id="UP000064967"/>
    </source>
</evidence>
<feature type="compositionally biased region" description="Polar residues" evidence="1">
    <location>
        <begin position="103"/>
        <end position="124"/>
    </location>
</feature>
<keyword evidence="3" id="KW-1185">Reference proteome</keyword>